<gene>
    <name evidence="1" type="ORF">DDB_G0292712</name>
</gene>
<evidence type="ECO:0000313" key="2">
    <source>
        <dbReference type="Proteomes" id="UP000002195"/>
    </source>
</evidence>
<reference evidence="1 2" key="1">
    <citation type="journal article" date="2005" name="Nature">
        <title>The genome of the social amoeba Dictyostelium discoideum.</title>
        <authorList>
            <consortium name="The Dictyostelium discoideum Sequencing Consortium"/>
            <person name="Eichinger L."/>
            <person name="Pachebat J.A."/>
            <person name="Glockner G."/>
            <person name="Rajandream M.A."/>
            <person name="Sucgang R."/>
            <person name="Berriman M."/>
            <person name="Song J."/>
            <person name="Olsen R."/>
            <person name="Szafranski K."/>
            <person name="Xu Q."/>
            <person name="Tunggal B."/>
            <person name="Kummerfeld S."/>
            <person name="Madera M."/>
            <person name="Konfortov B.A."/>
            <person name="Rivero F."/>
            <person name="Bankier A.T."/>
            <person name="Lehmann R."/>
            <person name="Hamlin N."/>
            <person name="Davies R."/>
            <person name="Gaudet P."/>
            <person name="Fey P."/>
            <person name="Pilcher K."/>
            <person name="Chen G."/>
            <person name="Saunders D."/>
            <person name="Sodergren E."/>
            <person name="Davis P."/>
            <person name="Kerhornou A."/>
            <person name="Nie X."/>
            <person name="Hall N."/>
            <person name="Anjard C."/>
            <person name="Hemphill L."/>
            <person name="Bason N."/>
            <person name="Farbrother P."/>
            <person name="Desany B."/>
            <person name="Just E."/>
            <person name="Morio T."/>
            <person name="Rost R."/>
            <person name="Churcher C."/>
            <person name="Cooper J."/>
            <person name="Haydock S."/>
            <person name="van Driessche N."/>
            <person name="Cronin A."/>
            <person name="Goodhead I."/>
            <person name="Muzny D."/>
            <person name="Mourier T."/>
            <person name="Pain A."/>
            <person name="Lu M."/>
            <person name="Harper D."/>
            <person name="Lindsay R."/>
            <person name="Hauser H."/>
            <person name="James K."/>
            <person name="Quiles M."/>
            <person name="Madan Babu M."/>
            <person name="Saito T."/>
            <person name="Buchrieser C."/>
            <person name="Wardroper A."/>
            <person name="Felder M."/>
            <person name="Thangavelu M."/>
            <person name="Johnson D."/>
            <person name="Knights A."/>
            <person name="Loulseged H."/>
            <person name="Mungall K."/>
            <person name="Oliver K."/>
            <person name="Price C."/>
            <person name="Quail M.A."/>
            <person name="Urushihara H."/>
            <person name="Hernandez J."/>
            <person name="Rabbinowitsch E."/>
            <person name="Steffen D."/>
            <person name="Sanders M."/>
            <person name="Ma J."/>
            <person name="Kohara Y."/>
            <person name="Sharp S."/>
            <person name="Simmonds M."/>
            <person name="Spiegler S."/>
            <person name="Tivey A."/>
            <person name="Sugano S."/>
            <person name="White B."/>
            <person name="Walker D."/>
            <person name="Woodward J."/>
            <person name="Winckler T."/>
            <person name="Tanaka Y."/>
            <person name="Shaulsky G."/>
            <person name="Schleicher M."/>
            <person name="Weinstock G."/>
            <person name="Rosenthal A."/>
            <person name="Cox E.C."/>
            <person name="Chisholm R.L."/>
            <person name="Gibbs R."/>
            <person name="Loomis W.F."/>
            <person name="Platzer M."/>
            <person name="Kay R.R."/>
            <person name="Williams J."/>
            <person name="Dear P.H."/>
            <person name="Noegel A.A."/>
            <person name="Barrell B."/>
            <person name="Kuspa A."/>
        </authorList>
    </citation>
    <scope>NUCLEOTIDE SEQUENCE [LARGE SCALE GENOMIC DNA]</scope>
    <source>
        <strain evidence="1 2">AX4</strain>
    </source>
</reference>
<keyword evidence="2" id="KW-1185">Reference proteome</keyword>
<accession>Q54D28</accession>
<dbReference type="dictyBase" id="DDB_G0292712"/>
<comment type="caution">
    <text evidence="1">The sequence shown here is derived from an EMBL/GenBank/DDBJ whole genome shotgun (WGS) entry which is preliminary data.</text>
</comment>
<dbReference type="Proteomes" id="UP000002195">
    <property type="component" value="Unassembled WGS sequence"/>
</dbReference>
<dbReference type="HOGENOM" id="CLU_167310_0_0_1"/>
<feature type="non-terminal residue" evidence="1">
    <location>
        <position position="1"/>
    </location>
</feature>
<dbReference type="PhylomeDB" id="Q54D28"/>
<evidence type="ECO:0000313" key="1">
    <source>
        <dbReference type="EMBL" id="EAL61159.1"/>
    </source>
</evidence>
<dbReference type="GeneID" id="8628741"/>
<name>Q54D28_DICDI</name>
<organism evidence="1 2">
    <name type="scientific">Dictyostelium discoideum</name>
    <name type="common">Social amoeba</name>
    <dbReference type="NCBI Taxonomy" id="44689"/>
    <lineage>
        <taxon>Eukaryota</taxon>
        <taxon>Amoebozoa</taxon>
        <taxon>Evosea</taxon>
        <taxon>Eumycetozoa</taxon>
        <taxon>Dictyostelia</taxon>
        <taxon>Dictyosteliales</taxon>
        <taxon>Dictyosteliaceae</taxon>
        <taxon>Dictyostelium</taxon>
    </lineage>
</organism>
<dbReference type="RefSeq" id="XP_629492.1">
    <property type="nucleotide sequence ID" value="XM_629490.1"/>
</dbReference>
<dbReference type="KEGG" id="ddi:DDB_G0292712"/>
<dbReference type="AlphaFoldDB" id="Q54D28"/>
<dbReference type="FunCoup" id="Q54D28">
    <property type="interactions" value="877"/>
</dbReference>
<proteinExistence type="predicted"/>
<dbReference type="PaxDb" id="44689-DDB0219760"/>
<sequence length="90" mass="10497">WICNQIYSEDPLTDESLSYSSLLQKWHKLATLEYIKKAKDLKNLSAKDHNNFKDPKILLTSTIKLRKTTANYYCIPESSLPNIISFDQFI</sequence>
<dbReference type="EMBL" id="AAFI02000194">
    <property type="protein sequence ID" value="EAL61159.1"/>
    <property type="molecule type" value="Genomic_DNA"/>
</dbReference>
<protein>
    <submittedName>
        <fullName evidence="1">Uncharacterized protein</fullName>
    </submittedName>
</protein>
<dbReference type="InParanoid" id="Q54D28"/>